<evidence type="ECO:0000313" key="1">
    <source>
        <dbReference type="EMBL" id="OOP66557.1"/>
    </source>
</evidence>
<reference evidence="1 2" key="1">
    <citation type="submission" date="2017-01" db="EMBL/GenBank/DDBJ databases">
        <title>Draft genome sequence of Bacillus oleronius.</title>
        <authorList>
            <person name="Allam M."/>
        </authorList>
    </citation>
    <scope>NUCLEOTIDE SEQUENCE [LARGE SCALE GENOMIC DNA]</scope>
    <source>
        <strain evidence="1 2">DSM 9356</strain>
    </source>
</reference>
<accession>A0A8E2I4H7</accession>
<proteinExistence type="predicted"/>
<protein>
    <submittedName>
        <fullName evidence="1">Uncharacterized protein</fullName>
    </submittedName>
</protein>
<keyword evidence="2" id="KW-1185">Reference proteome</keyword>
<dbReference type="Proteomes" id="UP000189761">
    <property type="component" value="Unassembled WGS sequence"/>
</dbReference>
<dbReference type="EMBL" id="MTLA01000297">
    <property type="protein sequence ID" value="OOP66557.1"/>
    <property type="molecule type" value="Genomic_DNA"/>
</dbReference>
<organism evidence="1 2">
    <name type="scientific">Heyndrickxia oleronia</name>
    <dbReference type="NCBI Taxonomy" id="38875"/>
    <lineage>
        <taxon>Bacteria</taxon>
        <taxon>Bacillati</taxon>
        <taxon>Bacillota</taxon>
        <taxon>Bacilli</taxon>
        <taxon>Bacillales</taxon>
        <taxon>Bacillaceae</taxon>
        <taxon>Heyndrickxia</taxon>
    </lineage>
</organism>
<sequence length="78" mass="9101">MLSVNGNLTLSDIKVVKVMDKDISATIVKEIIADFYGRYGLEQYFRSLNPKIQVEIYEKWIEIVSTRLHEEGMIHRTI</sequence>
<dbReference type="RefSeq" id="WP_071977064.1">
    <property type="nucleotide sequence ID" value="NZ_CP065424.1"/>
</dbReference>
<dbReference type="AlphaFoldDB" id="A0A8E2I4H7"/>
<gene>
    <name evidence="1" type="ORF">BWZ43_20425</name>
</gene>
<name>A0A8E2I4H7_9BACI</name>
<evidence type="ECO:0000313" key="2">
    <source>
        <dbReference type="Proteomes" id="UP000189761"/>
    </source>
</evidence>
<comment type="caution">
    <text evidence="1">The sequence shown here is derived from an EMBL/GenBank/DDBJ whole genome shotgun (WGS) entry which is preliminary data.</text>
</comment>